<feature type="region of interest" description="Disordered" evidence="1">
    <location>
        <begin position="49"/>
        <end position="77"/>
    </location>
</feature>
<keyword evidence="2" id="KW-0472">Membrane</keyword>
<reference evidence="4" key="1">
    <citation type="journal article" date="2019" name="Int. J. Syst. Evol. Microbiol.">
        <title>The Global Catalogue of Microorganisms (GCM) 10K type strain sequencing project: providing services to taxonomists for standard genome sequencing and annotation.</title>
        <authorList>
            <consortium name="The Broad Institute Genomics Platform"/>
            <consortium name="The Broad Institute Genome Sequencing Center for Infectious Disease"/>
            <person name="Wu L."/>
            <person name="Ma J."/>
        </authorList>
    </citation>
    <scope>NUCLEOTIDE SEQUENCE [LARGE SCALE GENOMIC DNA]</scope>
    <source>
        <strain evidence="4">CGMCC 4.1469</strain>
    </source>
</reference>
<dbReference type="EMBL" id="JBHSOD010000002">
    <property type="protein sequence ID" value="MFC5883945.1"/>
    <property type="molecule type" value="Genomic_DNA"/>
</dbReference>
<evidence type="ECO:0000256" key="1">
    <source>
        <dbReference type="SAM" id="MobiDB-lite"/>
    </source>
</evidence>
<evidence type="ECO:0000313" key="3">
    <source>
        <dbReference type="EMBL" id="MFC5883945.1"/>
    </source>
</evidence>
<sequence length="193" mass="20357">MTSEQPTPAQPPEAAATRPPRGLVLAVAAVLAALLAVVATVLLWPEKEPAPLPPPPSPTTATPTPTPTPTPPPTPSRVVPYTFFPVGTCFDHPQQTRTVTKPEARPCEGEHDGEVVADLLLPDGLTETQLNKAVRDGCKESLAAAEARQGGGTFYTLPIGPPMAQYQQGWRDYTCSLTSGTRPGTPKLTGHLK</sequence>
<evidence type="ECO:0008006" key="5">
    <source>
        <dbReference type="Google" id="ProtNLM"/>
    </source>
</evidence>
<keyword evidence="2" id="KW-1133">Transmembrane helix</keyword>
<organism evidence="3 4">
    <name type="scientific">Kitasatospora aburaviensis</name>
    <dbReference type="NCBI Taxonomy" id="67265"/>
    <lineage>
        <taxon>Bacteria</taxon>
        <taxon>Bacillati</taxon>
        <taxon>Actinomycetota</taxon>
        <taxon>Actinomycetes</taxon>
        <taxon>Kitasatosporales</taxon>
        <taxon>Streptomycetaceae</taxon>
        <taxon>Kitasatospora</taxon>
    </lineage>
</organism>
<gene>
    <name evidence="3" type="ORF">ACFP0N_02975</name>
</gene>
<comment type="caution">
    <text evidence="3">The sequence shown here is derived from an EMBL/GenBank/DDBJ whole genome shotgun (WGS) entry which is preliminary data.</text>
</comment>
<keyword evidence="4" id="KW-1185">Reference proteome</keyword>
<evidence type="ECO:0000313" key="4">
    <source>
        <dbReference type="Proteomes" id="UP001596067"/>
    </source>
</evidence>
<dbReference type="Proteomes" id="UP001596067">
    <property type="component" value="Unassembled WGS sequence"/>
</dbReference>
<keyword evidence="2" id="KW-0812">Transmembrane</keyword>
<feature type="compositionally biased region" description="Pro residues" evidence="1">
    <location>
        <begin position="50"/>
        <end position="75"/>
    </location>
</feature>
<protein>
    <recommendedName>
        <fullName evidence="5">Septum formation-related domain-containing protein</fullName>
    </recommendedName>
</protein>
<evidence type="ECO:0000256" key="2">
    <source>
        <dbReference type="SAM" id="Phobius"/>
    </source>
</evidence>
<proteinExistence type="predicted"/>
<accession>A0ABW1EQW6</accession>
<name>A0ABW1EQW6_9ACTN</name>
<dbReference type="RefSeq" id="WP_313763294.1">
    <property type="nucleotide sequence ID" value="NZ_BAAAVH010000108.1"/>
</dbReference>
<feature type="transmembrane region" description="Helical" evidence="2">
    <location>
        <begin position="23"/>
        <end position="44"/>
    </location>
</feature>